<evidence type="ECO:0000256" key="2">
    <source>
        <dbReference type="ARBA" id="ARBA00022692"/>
    </source>
</evidence>
<dbReference type="Pfam" id="PF13515">
    <property type="entry name" value="FUSC_2"/>
    <property type="match status" value="1"/>
</dbReference>
<proteinExistence type="predicted"/>
<feature type="transmembrane region" description="Helical" evidence="5">
    <location>
        <begin position="54"/>
        <end position="72"/>
    </location>
</feature>
<dbReference type="AlphaFoldDB" id="A0A8J2Z4C3"/>
<feature type="transmembrane region" description="Helical" evidence="5">
    <location>
        <begin position="267"/>
        <end position="284"/>
    </location>
</feature>
<evidence type="ECO:0000313" key="7">
    <source>
        <dbReference type="EMBL" id="GGF97430.1"/>
    </source>
</evidence>
<keyword evidence="8" id="KW-1185">Reference proteome</keyword>
<feature type="transmembrane region" description="Helical" evidence="5">
    <location>
        <begin position="78"/>
        <end position="97"/>
    </location>
</feature>
<reference evidence="7" key="2">
    <citation type="submission" date="2020-09" db="EMBL/GenBank/DDBJ databases">
        <authorList>
            <person name="Sun Q."/>
            <person name="Zhou Y."/>
        </authorList>
    </citation>
    <scope>NUCLEOTIDE SEQUENCE</scope>
    <source>
        <strain evidence="7">CGMCC 1.15758</strain>
    </source>
</reference>
<dbReference type="OrthoDB" id="5621936at2"/>
<evidence type="ECO:0000259" key="6">
    <source>
        <dbReference type="Pfam" id="PF13515"/>
    </source>
</evidence>
<keyword evidence="2 5" id="KW-0812">Transmembrane</keyword>
<evidence type="ECO:0000256" key="3">
    <source>
        <dbReference type="ARBA" id="ARBA00022989"/>
    </source>
</evidence>
<feature type="transmembrane region" description="Helical" evidence="5">
    <location>
        <begin position="171"/>
        <end position="190"/>
    </location>
</feature>
<evidence type="ECO:0000256" key="1">
    <source>
        <dbReference type="ARBA" id="ARBA00004141"/>
    </source>
</evidence>
<feature type="domain" description="Integral membrane bound transporter" evidence="6">
    <location>
        <begin position="183"/>
        <end position="302"/>
    </location>
</feature>
<keyword evidence="4 5" id="KW-0472">Membrane</keyword>
<dbReference type="Proteomes" id="UP000636949">
    <property type="component" value="Unassembled WGS sequence"/>
</dbReference>
<dbReference type="GO" id="GO:0016020">
    <property type="term" value="C:membrane"/>
    <property type="evidence" value="ECO:0007669"/>
    <property type="project" value="UniProtKB-SubCell"/>
</dbReference>
<evidence type="ECO:0000256" key="4">
    <source>
        <dbReference type="ARBA" id="ARBA00023136"/>
    </source>
</evidence>
<feature type="transmembrane region" description="Helical" evidence="5">
    <location>
        <begin position="290"/>
        <end position="310"/>
    </location>
</feature>
<gene>
    <name evidence="7" type="ORF">GCM10010995_13250</name>
</gene>
<protein>
    <recommendedName>
        <fullName evidence="6">Integral membrane bound transporter domain-containing protein</fullName>
    </recommendedName>
</protein>
<feature type="transmembrane region" description="Helical" evidence="5">
    <location>
        <begin position="128"/>
        <end position="150"/>
    </location>
</feature>
<evidence type="ECO:0000256" key="5">
    <source>
        <dbReference type="SAM" id="Phobius"/>
    </source>
</evidence>
<comment type="subcellular location">
    <subcellularLocation>
        <location evidence="1">Membrane</location>
        <topology evidence="1">Multi-pass membrane protein</topology>
    </subcellularLocation>
</comment>
<comment type="caution">
    <text evidence="7">The sequence shown here is derived from an EMBL/GenBank/DDBJ whole genome shotgun (WGS) entry which is preliminary data.</text>
</comment>
<dbReference type="EMBL" id="BMJS01000012">
    <property type="protein sequence ID" value="GGF97430.1"/>
    <property type="molecule type" value="Genomic_DNA"/>
</dbReference>
<organism evidence="7 8">
    <name type="scientific">Cysteiniphilum litorale</name>
    <dbReference type="NCBI Taxonomy" id="2056700"/>
    <lineage>
        <taxon>Bacteria</taxon>
        <taxon>Pseudomonadati</taxon>
        <taxon>Pseudomonadota</taxon>
        <taxon>Gammaproteobacteria</taxon>
        <taxon>Thiotrichales</taxon>
        <taxon>Fastidiosibacteraceae</taxon>
        <taxon>Cysteiniphilum</taxon>
    </lineage>
</organism>
<reference evidence="7" key="1">
    <citation type="journal article" date="2014" name="Int. J. Syst. Evol. Microbiol.">
        <title>Complete genome sequence of Corynebacterium casei LMG S-19264T (=DSM 44701T), isolated from a smear-ripened cheese.</title>
        <authorList>
            <consortium name="US DOE Joint Genome Institute (JGI-PGF)"/>
            <person name="Walter F."/>
            <person name="Albersmeier A."/>
            <person name="Kalinowski J."/>
            <person name="Ruckert C."/>
        </authorList>
    </citation>
    <scope>NUCLEOTIDE SEQUENCE</scope>
    <source>
        <strain evidence="7">CGMCC 1.15758</strain>
    </source>
</reference>
<feature type="transmembrane region" description="Helical" evidence="5">
    <location>
        <begin position="7"/>
        <end position="25"/>
    </location>
</feature>
<name>A0A8J2Z4C3_9GAMM</name>
<keyword evidence="3 5" id="KW-1133">Transmembrane helix</keyword>
<accession>A0A8J2Z4C3</accession>
<dbReference type="RefSeq" id="WP_117002526.1">
    <property type="nucleotide sequence ID" value="NZ_BMJS01000012.1"/>
</dbReference>
<evidence type="ECO:0000313" key="8">
    <source>
        <dbReference type="Proteomes" id="UP000636949"/>
    </source>
</evidence>
<sequence>MHRIFNYSSIIKMLIAVLPAAILSYLLSQPIYLLCGLYAAAVIIPFCDHSSKRIALAMLIFLFVITFVLVKLLMHSDFYFISIVSIIAIMIGIVETYNPSFKSMGAYLFIGIIYTAFETRTYGELVTFTIIAKLFGISLLSVVIVFLISLRTKVTKGYQNFTLQLQSQHSIHYCVYFLPLLISMLVWHFSQLAEPQWLLWSSLSVASLSFKKARDKIQKRITGACIGLSLGIIVTLLFNLNSPLIFNLSFIGIIFSLRGINNYTASFATRCFFIVTFAGAHYLYTSSDRIIDVFIGGLIGLISSAVLSYLNSRQKTL</sequence>
<dbReference type="InterPro" id="IPR049453">
    <property type="entry name" value="Memb_transporter_dom"/>
</dbReference>